<name>A0AAW0EKV4_9AGAR</name>
<dbReference type="AlphaFoldDB" id="A0AAW0EKV4"/>
<evidence type="ECO:0000313" key="2">
    <source>
        <dbReference type="Proteomes" id="UP001362999"/>
    </source>
</evidence>
<dbReference type="EMBL" id="JAWWNJ010000001">
    <property type="protein sequence ID" value="KAK7064647.1"/>
    <property type="molecule type" value="Genomic_DNA"/>
</dbReference>
<organism evidence="1 2">
    <name type="scientific">Favolaschia claudopus</name>
    <dbReference type="NCBI Taxonomy" id="2862362"/>
    <lineage>
        <taxon>Eukaryota</taxon>
        <taxon>Fungi</taxon>
        <taxon>Dikarya</taxon>
        <taxon>Basidiomycota</taxon>
        <taxon>Agaricomycotina</taxon>
        <taxon>Agaricomycetes</taxon>
        <taxon>Agaricomycetidae</taxon>
        <taxon>Agaricales</taxon>
        <taxon>Marasmiineae</taxon>
        <taxon>Mycenaceae</taxon>
        <taxon>Favolaschia</taxon>
    </lineage>
</organism>
<gene>
    <name evidence="1" type="ORF">R3P38DRAFT_53511</name>
</gene>
<protein>
    <recommendedName>
        <fullName evidence="3">F-box domain-containing protein</fullName>
    </recommendedName>
</protein>
<evidence type="ECO:0008006" key="3">
    <source>
        <dbReference type="Google" id="ProtNLM"/>
    </source>
</evidence>
<dbReference type="Proteomes" id="UP001362999">
    <property type="component" value="Unassembled WGS sequence"/>
</dbReference>
<evidence type="ECO:0000313" key="1">
    <source>
        <dbReference type="EMBL" id="KAK7064647.1"/>
    </source>
</evidence>
<keyword evidence="2" id="KW-1185">Reference proteome</keyword>
<accession>A0AAW0EKV4</accession>
<reference evidence="1 2" key="1">
    <citation type="journal article" date="2024" name="J Genomics">
        <title>Draft genome sequencing and assembly of Favolaschia claudopus CIRM-BRFM 2984 isolated from oak limbs.</title>
        <authorList>
            <person name="Navarro D."/>
            <person name="Drula E."/>
            <person name="Chaduli D."/>
            <person name="Cazenave R."/>
            <person name="Ahrendt S."/>
            <person name="Wang J."/>
            <person name="Lipzen A."/>
            <person name="Daum C."/>
            <person name="Barry K."/>
            <person name="Grigoriev I.V."/>
            <person name="Favel A."/>
            <person name="Rosso M.N."/>
            <person name="Martin F."/>
        </authorList>
    </citation>
    <scope>NUCLEOTIDE SEQUENCE [LARGE SCALE GENOMIC DNA]</scope>
    <source>
        <strain evidence="1 2">CIRM-BRFM 2984</strain>
    </source>
</reference>
<comment type="caution">
    <text evidence="1">The sequence shown here is derived from an EMBL/GenBank/DDBJ whole genome shotgun (WGS) entry which is preliminary data.</text>
</comment>
<sequence>MPSLPQELIHTIISEIDGISSLKACALASTMFRDACQRILLHSLTLSADTNLPTAALGFLQKSPHIAAYITRLELKLDLFADATETTSLYDILDRLENVRHCTVSGNSSRGWNHPDPTTPLFDFLGRQPLRRLKLCAFGAIPLTILSRFLALAPVILLSGVSTDLDVSNASSWDVEEQTASNVEELFLHLVGADILELFAHTIRTTTLRRMSVFLGYGRSKDIISANAETLEHLRIELADSLSLTTTITPPLPALRSIEFEVLASDDCIMAQSGLDLVQSFISSSPQLTRITFVLCCATSIELTMDLDDLLPLPALDAIFSARPAVHCCWRLDFYVYAFGSIHRVDDIDSNAGGKLFEGLAMSVRDGMGRTDAEGRLAIEWFNVDKYRERNSDGFWSWHQCQ</sequence>
<proteinExistence type="predicted"/>